<dbReference type="GO" id="GO:0004601">
    <property type="term" value="F:peroxidase activity"/>
    <property type="evidence" value="ECO:0007669"/>
    <property type="project" value="UniProtKB-KW"/>
</dbReference>
<keyword evidence="2 11" id="KW-0575">Peroxidase</keyword>
<proteinExistence type="inferred from homology"/>
<evidence type="ECO:0000259" key="10">
    <source>
        <dbReference type="Pfam" id="PF20628"/>
    </source>
</evidence>
<reference evidence="11" key="2">
    <citation type="submission" date="2023-01" db="EMBL/GenBank/DDBJ databases">
        <authorList>
            <person name="Sun Q."/>
            <person name="Evtushenko L."/>
        </authorList>
    </citation>
    <scope>NUCLEOTIDE SEQUENCE</scope>
    <source>
        <strain evidence="11">VKM Ac-1940</strain>
    </source>
</reference>
<comment type="similarity">
    <text evidence="8">Belongs to the DyP-type peroxidase family.</text>
</comment>
<evidence type="ECO:0000256" key="9">
    <source>
        <dbReference type="SAM" id="MobiDB-lite"/>
    </source>
</evidence>
<keyword evidence="3" id="KW-0349">Heme</keyword>
<evidence type="ECO:0000256" key="8">
    <source>
        <dbReference type="ARBA" id="ARBA00025737"/>
    </source>
</evidence>
<dbReference type="GO" id="GO:0020037">
    <property type="term" value="F:heme binding"/>
    <property type="evidence" value="ECO:0007669"/>
    <property type="project" value="InterPro"/>
</dbReference>
<comment type="cofactor">
    <cofactor evidence="1">
        <name>heme b</name>
        <dbReference type="ChEBI" id="CHEBI:60344"/>
    </cofactor>
</comment>
<dbReference type="PROSITE" id="PS51318">
    <property type="entry name" value="TAT"/>
    <property type="match status" value="1"/>
</dbReference>
<dbReference type="RefSeq" id="WP_204962791.1">
    <property type="nucleotide sequence ID" value="NZ_BAAAUR010000002.1"/>
</dbReference>
<evidence type="ECO:0000256" key="5">
    <source>
        <dbReference type="ARBA" id="ARBA00022729"/>
    </source>
</evidence>
<keyword evidence="7" id="KW-0408">Iron</keyword>
<evidence type="ECO:0000313" key="11">
    <source>
        <dbReference type="EMBL" id="GLJ94266.1"/>
    </source>
</evidence>
<dbReference type="InterPro" id="IPR011008">
    <property type="entry name" value="Dimeric_a/b-barrel"/>
</dbReference>
<reference evidence="11" key="1">
    <citation type="journal article" date="2014" name="Int. J. Syst. Evol. Microbiol.">
        <title>Complete genome sequence of Corynebacterium casei LMG S-19264T (=DSM 44701T), isolated from a smear-ripened cheese.</title>
        <authorList>
            <consortium name="US DOE Joint Genome Institute (JGI-PGF)"/>
            <person name="Walter F."/>
            <person name="Albersmeier A."/>
            <person name="Kalinowski J."/>
            <person name="Ruckert C."/>
        </authorList>
    </citation>
    <scope>NUCLEOTIDE SEQUENCE</scope>
    <source>
        <strain evidence="11">VKM Ac-1940</strain>
    </source>
</reference>
<dbReference type="PANTHER" id="PTHR30521">
    <property type="entry name" value="DEFERROCHELATASE/PEROXIDASE"/>
    <property type="match status" value="1"/>
</dbReference>
<gene>
    <name evidence="11" type="ORF">GCM10017591_03270</name>
</gene>
<organism evidence="11 12">
    <name type="scientific">Microbacterium dextranolyticum</name>
    <dbReference type="NCBI Taxonomy" id="36806"/>
    <lineage>
        <taxon>Bacteria</taxon>
        <taxon>Bacillati</taxon>
        <taxon>Actinomycetota</taxon>
        <taxon>Actinomycetes</taxon>
        <taxon>Micrococcales</taxon>
        <taxon>Microbacteriaceae</taxon>
        <taxon>Microbacterium</taxon>
    </lineage>
</organism>
<keyword evidence="5" id="KW-0732">Signal</keyword>
<evidence type="ECO:0000256" key="3">
    <source>
        <dbReference type="ARBA" id="ARBA00022617"/>
    </source>
</evidence>
<evidence type="ECO:0000256" key="4">
    <source>
        <dbReference type="ARBA" id="ARBA00022723"/>
    </source>
</evidence>
<accession>A0A9W6HJC8</accession>
<keyword evidence="4" id="KW-0479">Metal-binding</keyword>
<dbReference type="InterPro" id="IPR006311">
    <property type="entry name" value="TAT_signal"/>
</dbReference>
<dbReference type="PROSITE" id="PS51404">
    <property type="entry name" value="DYP_PEROXIDASE"/>
    <property type="match status" value="1"/>
</dbReference>
<keyword evidence="12" id="KW-1185">Reference proteome</keyword>
<evidence type="ECO:0000256" key="2">
    <source>
        <dbReference type="ARBA" id="ARBA00022559"/>
    </source>
</evidence>
<feature type="region of interest" description="Disordered" evidence="9">
    <location>
        <begin position="1"/>
        <end position="23"/>
    </location>
</feature>
<dbReference type="InterPro" id="IPR048328">
    <property type="entry name" value="Dyp_perox_C"/>
</dbReference>
<keyword evidence="6" id="KW-0560">Oxidoreductase</keyword>
<evidence type="ECO:0000256" key="7">
    <source>
        <dbReference type="ARBA" id="ARBA00023004"/>
    </source>
</evidence>
<dbReference type="Proteomes" id="UP001142291">
    <property type="component" value="Unassembled WGS sequence"/>
</dbReference>
<dbReference type="EMBL" id="BSER01000001">
    <property type="protein sequence ID" value="GLJ94266.1"/>
    <property type="molecule type" value="Genomic_DNA"/>
</dbReference>
<comment type="caution">
    <text evidence="11">The sequence shown here is derived from an EMBL/GenBank/DDBJ whole genome shotgun (WGS) entry which is preliminary data.</text>
</comment>
<evidence type="ECO:0000256" key="6">
    <source>
        <dbReference type="ARBA" id="ARBA00023002"/>
    </source>
</evidence>
<sequence>MSAVDDRGHPADADESDSTHAPERALSRRALLFGAGATAGLIAGAAGGTGIALAASRGTDPAAAPAPSGTATAAVPGAPVVAAGLHQGGIAAPAMPQQHCIVAIGDLTLADLRGTLTALGTQILRATDAAAPLTDLTPGGVGDTTVTIGLGPRALAATGHPDLAGVVALPDFAGDPALSPERRGGDILLSVNASDPVVLEPILHSLTALLPGFALRWSDFGYRGAVEGTATRNPFGYLDGIKVPHGPAEFDENVWIASGPLAGGTVCVIRRFALAVDAFRQLAPDARDATVGRSQVSGAPLSGGIVTDDVDLTAKSPNGDLLVPARSHARAAHPSFTGSALMLRRSYSYRASAADQGHMFISYQADVQTFARTQLRLDEIDDMMRFATPTATAAFAVLPGFSASSPLGSTLF</sequence>
<dbReference type="GO" id="GO:0005829">
    <property type="term" value="C:cytosol"/>
    <property type="evidence" value="ECO:0007669"/>
    <property type="project" value="TreeGrafter"/>
</dbReference>
<dbReference type="AlphaFoldDB" id="A0A9W6HJC8"/>
<dbReference type="PANTHER" id="PTHR30521:SF4">
    <property type="entry name" value="DEFERROCHELATASE"/>
    <property type="match status" value="1"/>
</dbReference>
<dbReference type="GO" id="GO:0046872">
    <property type="term" value="F:metal ion binding"/>
    <property type="evidence" value="ECO:0007669"/>
    <property type="project" value="UniProtKB-KW"/>
</dbReference>
<dbReference type="InterPro" id="IPR006314">
    <property type="entry name" value="Dyp_peroxidase"/>
</dbReference>
<evidence type="ECO:0000313" key="12">
    <source>
        <dbReference type="Proteomes" id="UP001142291"/>
    </source>
</evidence>
<evidence type="ECO:0000256" key="1">
    <source>
        <dbReference type="ARBA" id="ARBA00001970"/>
    </source>
</evidence>
<dbReference type="SUPFAM" id="SSF54909">
    <property type="entry name" value="Dimeric alpha+beta barrel"/>
    <property type="match status" value="1"/>
</dbReference>
<feature type="domain" description="Dyp-type peroxidase C-terminal" evidence="10">
    <location>
        <begin position="231"/>
        <end position="400"/>
    </location>
</feature>
<dbReference type="NCBIfam" id="TIGR01413">
    <property type="entry name" value="Dyp_perox_fam"/>
    <property type="match status" value="1"/>
</dbReference>
<dbReference type="Pfam" id="PF20628">
    <property type="entry name" value="Dyp_perox_C"/>
    <property type="match status" value="1"/>
</dbReference>
<name>A0A9W6HJC8_9MICO</name>
<protein>
    <submittedName>
        <fullName evidence="11">Iron-dependent peroxidase</fullName>
    </submittedName>
</protein>